<sequence length="241" mass="27105">MKVLAMDTSNQAMSIAVLENKRVIGEWTTNIKRNHSERLMPAIDALLKEVNESPEQLDRIVVAKGPGSYTGLRIGVTTAKTLAWTLGKELAGVSSLETLAANCVGTRAFIVPLFDARRGNIYTGLYQYDEQGQLQQIEEDTHISAEQWAEYLSRKEGQFVLVGEDVEQYLETFRQYLQERVTAAPSQQHLPRASVLGLLGQEKAAEDVHTFIPDYLKLAEAEENWRKAHPNELEDAYVEKI</sequence>
<dbReference type="CDD" id="cd24032">
    <property type="entry name" value="ASKHA_NBD_TsaB"/>
    <property type="match status" value="1"/>
</dbReference>
<gene>
    <name evidence="2" type="ORF">SAMN04489868_10780</name>
</gene>
<dbReference type="OrthoDB" id="9784166at2"/>
<proteinExistence type="predicted"/>
<dbReference type="GO" id="GO:0002949">
    <property type="term" value="P:tRNA threonylcarbamoyladenosine modification"/>
    <property type="evidence" value="ECO:0007669"/>
    <property type="project" value="InterPro"/>
</dbReference>
<evidence type="ECO:0000313" key="2">
    <source>
        <dbReference type="EMBL" id="SFH63014.1"/>
    </source>
</evidence>
<dbReference type="Proteomes" id="UP000198668">
    <property type="component" value="Unassembled WGS sequence"/>
</dbReference>
<dbReference type="InterPro" id="IPR043129">
    <property type="entry name" value="ATPase_NBD"/>
</dbReference>
<accession>A0A1I3BL20</accession>
<dbReference type="InterPro" id="IPR000905">
    <property type="entry name" value="Gcp-like_dom"/>
</dbReference>
<feature type="domain" description="Gcp-like" evidence="1">
    <location>
        <begin position="32"/>
        <end position="225"/>
    </location>
</feature>
<dbReference type="InterPro" id="IPR022496">
    <property type="entry name" value="T6A_TsaB"/>
</dbReference>
<dbReference type="GO" id="GO:0005829">
    <property type="term" value="C:cytosol"/>
    <property type="evidence" value="ECO:0007669"/>
    <property type="project" value="TreeGrafter"/>
</dbReference>
<dbReference type="NCBIfam" id="TIGR03725">
    <property type="entry name" value="T6A_YeaZ"/>
    <property type="match status" value="1"/>
</dbReference>
<evidence type="ECO:0000313" key="3">
    <source>
        <dbReference type="Proteomes" id="UP000198668"/>
    </source>
</evidence>
<dbReference type="Gene3D" id="3.30.420.40">
    <property type="match status" value="2"/>
</dbReference>
<dbReference type="PANTHER" id="PTHR11735">
    <property type="entry name" value="TRNA N6-ADENOSINE THREONYLCARBAMOYLTRANSFERASE"/>
    <property type="match status" value="1"/>
</dbReference>
<organism evidence="2 3">
    <name type="scientific">Pisciglobus halotolerans</name>
    <dbReference type="NCBI Taxonomy" id="745365"/>
    <lineage>
        <taxon>Bacteria</taxon>
        <taxon>Bacillati</taxon>
        <taxon>Bacillota</taxon>
        <taxon>Bacilli</taxon>
        <taxon>Lactobacillales</taxon>
        <taxon>Carnobacteriaceae</taxon>
    </lineage>
</organism>
<dbReference type="Pfam" id="PF00814">
    <property type="entry name" value="TsaD"/>
    <property type="match status" value="1"/>
</dbReference>
<name>A0A1I3BL20_9LACT</name>
<dbReference type="AlphaFoldDB" id="A0A1I3BL20"/>
<protein>
    <submittedName>
        <fullName evidence="2">tRNA threonylcarbamoyladenosine biosynthesis protein TsaB</fullName>
    </submittedName>
</protein>
<keyword evidence="3" id="KW-1185">Reference proteome</keyword>
<dbReference type="PANTHER" id="PTHR11735:SF11">
    <property type="entry name" value="TRNA THREONYLCARBAMOYLADENOSINE BIOSYNTHESIS PROTEIN TSAB"/>
    <property type="match status" value="1"/>
</dbReference>
<reference evidence="2 3" key="1">
    <citation type="submission" date="2016-10" db="EMBL/GenBank/DDBJ databases">
        <authorList>
            <person name="de Groot N.N."/>
        </authorList>
    </citation>
    <scope>NUCLEOTIDE SEQUENCE [LARGE SCALE GENOMIC DNA]</scope>
    <source>
        <strain evidence="2 3">DSM 27630</strain>
    </source>
</reference>
<dbReference type="SUPFAM" id="SSF53067">
    <property type="entry name" value="Actin-like ATPase domain"/>
    <property type="match status" value="2"/>
</dbReference>
<dbReference type="RefSeq" id="WP_092091651.1">
    <property type="nucleotide sequence ID" value="NZ_FOQE01000007.1"/>
</dbReference>
<dbReference type="EMBL" id="FOQE01000007">
    <property type="protein sequence ID" value="SFH63014.1"/>
    <property type="molecule type" value="Genomic_DNA"/>
</dbReference>
<evidence type="ECO:0000259" key="1">
    <source>
        <dbReference type="Pfam" id="PF00814"/>
    </source>
</evidence>